<dbReference type="PROSITE" id="PS00455">
    <property type="entry name" value="AMP_BINDING"/>
    <property type="match status" value="1"/>
</dbReference>
<feature type="domain" description="AMP-dependent synthetase/ligase" evidence="3">
    <location>
        <begin position="24"/>
        <end position="124"/>
    </location>
</feature>
<proteinExistence type="predicted"/>
<evidence type="ECO:0000313" key="6">
    <source>
        <dbReference type="Proteomes" id="UP001321473"/>
    </source>
</evidence>
<dbReference type="InterPro" id="IPR020845">
    <property type="entry name" value="AMP-binding_CS"/>
</dbReference>
<comment type="subcellular location">
    <subcellularLocation>
        <location evidence="1">Peroxisome</location>
    </subcellularLocation>
</comment>
<reference evidence="5 6" key="1">
    <citation type="journal article" date="2023" name="Arcadia Sci">
        <title>De novo assembly of a long-read Amblyomma americanum tick genome.</title>
        <authorList>
            <person name="Chou S."/>
            <person name="Poskanzer K.E."/>
            <person name="Rollins M."/>
            <person name="Thuy-Boun P.S."/>
        </authorList>
    </citation>
    <scope>NUCLEOTIDE SEQUENCE [LARGE SCALE GENOMIC DNA]</scope>
    <source>
        <strain evidence="5">F_SG_1</strain>
        <tissue evidence="5">Salivary glands</tissue>
    </source>
</reference>
<dbReference type="Pfam" id="PF00501">
    <property type="entry name" value="AMP-binding"/>
    <property type="match status" value="2"/>
</dbReference>
<evidence type="ECO:0000259" key="3">
    <source>
        <dbReference type="Pfam" id="PF00501"/>
    </source>
</evidence>
<comment type="caution">
    <text evidence="5">The sequence shown here is derived from an EMBL/GenBank/DDBJ whole genome shotgun (WGS) entry which is preliminary data.</text>
</comment>
<dbReference type="PANTHER" id="PTHR24096:SF422">
    <property type="entry name" value="BCDNA.GH02901"/>
    <property type="match status" value="1"/>
</dbReference>
<dbReference type="Proteomes" id="UP001321473">
    <property type="component" value="Unassembled WGS sequence"/>
</dbReference>
<sequence>MGATSGFVSVSAFSELDASDYKEVTGIVPTDTVAALCYTSGTTGLPKGVEISHYSFVANLHTSKACLSSNEEDVLLAWNPITHASGFVYTMVAACIGSTCVIVSPALRFEQIVDYVDRYKKSWFTPCNDCKSNHSDCTVFAHQVTTFASFPTRLRQIVGEMLRRGVRLDSVRKINVGGSVVSPSLAEAVCRAFGDLRCLRNLYALTESCGIVCSPPTDEISAGYLGYPAPMVEIKIIDTETGEKLGPNESGELCYRIPSTMKGYYNKPEATAEFFDQEGWCHSGDMCYYDVDGRFYFVERLKELIRCMDNQVAPAELEELILKAGGECLAEVAVAGVPHHEYGEAAAAYVVLATGCERVCTEDIVARIKKAVAESCAPHKHLYGGVHFVERLPRTETGKVKRKALCKA</sequence>
<dbReference type="AlphaFoldDB" id="A0AAQ4D9E9"/>
<keyword evidence="2" id="KW-0576">Peroxisome</keyword>
<evidence type="ECO:0000313" key="5">
    <source>
        <dbReference type="EMBL" id="KAK8759089.1"/>
    </source>
</evidence>
<dbReference type="PANTHER" id="PTHR24096">
    <property type="entry name" value="LONG-CHAIN-FATTY-ACID--COA LIGASE"/>
    <property type="match status" value="1"/>
</dbReference>
<accession>A0AAQ4D9E9</accession>
<gene>
    <name evidence="5" type="ORF">V5799_003281</name>
</gene>
<name>A0AAQ4D9E9_AMBAM</name>
<dbReference type="Gene3D" id="3.40.50.980">
    <property type="match status" value="2"/>
</dbReference>
<dbReference type="GO" id="GO:0005777">
    <property type="term" value="C:peroxisome"/>
    <property type="evidence" value="ECO:0007669"/>
    <property type="project" value="UniProtKB-SubCell"/>
</dbReference>
<dbReference type="GO" id="GO:0016405">
    <property type="term" value="F:CoA-ligase activity"/>
    <property type="evidence" value="ECO:0007669"/>
    <property type="project" value="TreeGrafter"/>
</dbReference>
<feature type="domain" description="AMP-binding enzyme C-terminal" evidence="4">
    <location>
        <begin position="329"/>
        <end position="399"/>
    </location>
</feature>
<dbReference type="Gene3D" id="3.30.300.30">
    <property type="match status" value="1"/>
</dbReference>
<protein>
    <recommendedName>
        <fullName evidence="7">Acyl-coa synthetase</fullName>
    </recommendedName>
</protein>
<dbReference type="InterPro" id="IPR025110">
    <property type="entry name" value="AMP-bd_C"/>
</dbReference>
<dbReference type="InterPro" id="IPR000873">
    <property type="entry name" value="AMP-dep_synth/lig_dom"/>
</dbReference>
<dbReference type="EMBL" id="JARKHS020033418">
    <property type="protein sequence ID" value="KAK8759089.1"/>
    <property type="molecule type" value="Genomic_DNA"/>
</dbReference>
<evidence type="ECO:0000256" key="2">
    <source>
        <dbReference type="ARBA" id="ARBA00023140"/>
    </source>
</evidence>
<evidence type="ECO:0008006" key="7">
    <source>
        <dbReference type="Google" id="ProtNLM"/>
    </source>
</evidence>
<dbReference type="Gene3D" id="2.30.38.10">
    <property type="entry name" value="Luciferase, Domain 3"/>
    <property type="match status" value="1"/>
</dbReference>
<organism evidence="5 6">
    <name type="scientific">Amblyomma americanum</name>
    <name type="common">Lone star tick</name>
    <dbReference type="NCBI Taxonomy" id="6943"/>
    <lineage>
        <taxon>Eukaryota</taxon>
        <taxon>Metazoa</taxon>
        <taxon>Ecdysozoa</taxon>
        <taxon>Arthropoda</taxon>
        <taxon>Chelicerata</taxon>
        <taxon>Arachnida</taxon>
        <taxon>Acari</taxon>
        <taxon>Parasitiformes</taxon>
        <taxon>Ixodida</taxon>
        <taxon>Ixodoidea</taxon>
        <taxon>Ixodidae</taxon>
        <taxon>Amblyomminae</taxon>
        <taxon>Amblyomma</taxon>
    </lineage>
</organism>
<dbReference type="SUPFAM" id="SSF56801">
    <property type="entry name" value="Acetyl-CoA synthetase-like"/>
    <property type="match status" value="1"/>
</dbReference>
<feature type="domain" description="AMP-dependent synthetase/ligase" evidence="3">
    <location>
        <begin position="141"/>
        <end position="265"/>
    </location>
</feature>
<dbReference type="InterPro" id="IPR045851">
    <property type="entry name" value="AMP-bd_C_sf"/>
</dbReference>
<keyword evidence="6" id="KW-1185">Reference proteome</keyword>
<dbReference type="Pfam" id="PF13193">
    <property type="entry name" value="AMP-binding_C"/>
    <property type="match status" value="1"/>
</dbReference>
<evidence type="ECO:0000256" key="1">
    <source>
        <dbReference type="ARBA" id="ARBA00004275"/>
    </source>
</evidence>
<evidence type="ECO:0000259" key="4">
    <source>
        <dbReference type="Pfam" id="PF13193"/>
    </source>
</evidence>